<dbReference type="RefSeq" id="WP_146288959.1">
    <property type="nucleotide sequence ID" value="NZ_CP042304.1"/>
</dbReference>
<proteinExistence type="predicted"/>
<dbReference type="OrthoDB" id="8481245at2"/>
<protein>
    <submittedName>
        <fullName evidence="1">Uncharacterized protein</fullName>
    </submittedName>
</protein>
<gene>
    <name evidence="1" type="ORF">FPZ08_04985</name>
</gene>
<name>A0A5B8LQY2_9HYPH</name>
<dbReference type="Proteomes" id="UP000315364">
    <property type="component" value="Chromosome"/>
</dbReference>
<sequence>MPVSGGGEDRLTLEVLLAINVLLRETFPDNALDAETEARLLEALSGDETRSDRVHRNDVGQQIEAEFIADWLQQRGW</sequence>
<evidence type="ECO:0000313" key="2">
    <source>
        <dbReference type="Proteomes" id="UP000315364"/>
    </source>
</evidence>
<dbReference type="KEGG" id="dea:FPZ08_04985"/>
<dbReference type="AlphaFoldDB" id="A0A5B8LQY2"/>
<keyword evidence="2" id="KW-1185">Reference proteome</keyword>
<evidence type="ECO:0000313" key="1">
    <source>
        <dbReference type="EMBL" id="QDZ10155.1"/>
    </source>
</evidence>
<accession>A0A5B8LQY2</accession>
<organism evidence="1 2">
    <name type="scientific">Devosia ginsengisoli</name>
    <dbReference type="NCBI Taxonomy" id="400770"/>
    <lineage>
        <taxon>Bacteria</taxon>
        <taxon>Pseudomonadati</taxon>
        <taxon>Pseudomonadota</taxon>
        <taxon>Alphaproteobacteria</taxon>
        <taxon>Hyphomicrobiales</taxon>
        <taxon>Devosiaceae</taxon>
        <taxon>Devosia</taxon>
    </lineage>
</organism>
<reference evidence="1 2" key="1">
    <citation type="submission" date="2019-07" db="EMBL/GenBank/DDBJ databases">
        <title>Full genome sequence of Devosia sp. Gsoil 520.</title>
        <authorList>
            <person name="Im W.-T."/>
        </authorList>
    </citation>
    <scope>NUCLEOTIDE SEQUENCE [LARGE SCALE GENOMIC DNA]</scope>
    <source>
        <strain evidence="1 2">Gsoil 520</strain>
    </source>
</reference>
<dbReference type="EMBL" id="CP042304">
    <property type="protein sequence ID" value="QDZ10155.1"/>
    <property type="molecule type" value="Genomic_DNA"/>
</dbReference>